<dbReference type="RefSeq" id="WP_264544526.1">
    <property type="nucleotide sequence ID" value="NZ_BAABIP010000018.1"/>
</dbReference>
<keyword evidence="3" id="KW-1185">Reference proteome</keyword>
<accession>A0ABP9A026</accession>
<keyword evidence="1" id="KW-0812">Transmembrane</keyword>
<evidence type="ECO:0000256" key="1">
    <source>
        <dbReference type="SAM" id="Phobius"/>
    </source>
</evidence>
<comment type="caution">
    <text evidence="2">The sequence shown here is derived from an EMBL/GenBank/DDBJ whole genome shotgun (WGS) entry which is preliminary data.</text>
</comment>
<protein>
    <submittedName>
        <fullName evidence="2">Uncharacterized protein</fullName>
    </submittedName>
</protein>
<dbReference type="EMBL" id="BAABIP010000018">
    <property type="protein sequence ID" value="GAA4771003.1"/>
    <property type="molecule type" value="Genomic_DNA"/>
</dbReference>
<evidence type="ECO:0000313" key="3">
    <source>
        <dbReference type="Proteomes" id="UP001500141"/>
    </source>
</evidence>
<organism evidence="2 3">
    <name type="scientific">Flavobacterium hankyongi</name>
    <dbReference type="NCBI Taxonomy" id="1176532"/>
    <lineage>
        <taxon>Bacteria</taxon>
        <taxon>Pseudomonadati</taxon>
        <taxon>Bacteroidota</taxon>
        <taxon>Flavobacteriia</taxon>
        <taxon>Flavobacteriales</taxon>
        <taxon>Flavobacteriaceae</taxon>
        <taxon>Flavobacterium</taxon>
    </lineage>
</organism>
<evidence type="ECO:0000313" key="2">
    <source>
        <dbReference type="EMBL" id="GAA4771003.1"/>
    </source>
</evidence>
<sequence>MTQVLAIMIIFFVFLSIYFMIKIKNVAVRLTKSKELNNEENKFEKKYQFIRGLY</sequence>
<dbReference type="Proteomes" id="UP001500141">
    <property type="component" value="Unassembled WGS sequence"/>
</dbReference>
<reference evidence="3" key="1">
    <citation type="journal article" date="2019" name="Int. J. Syst. Evol. Microbiol.">
        <title>The Global Catalogue of Microorganisms (GCM) 10K type strain sequencing project: providing services to taxonomists for standard genome sequencing and annotation.</title>
        <authorList>
            <consortium name="The Broad Institute Genomics Platform"/>
            <consortium name="The Broad Institute Genome Sequencing Center for Infectious Disease"/>
            <person name="Wu L."/>
            <person name="Ma J."/>
        </authorList>
    </citation>
    <scope>NUCLEOTIDE SEQUENCE [LARGE SCALE GENOMIC DNA]</scope>
    <source>
        <strain evidence="3">JCM 18198</strain>
    </source>
</reference>
<keyword evidence="1" id="KW-0472">Membrane</keyword>
<feature type="transmembrane region" description="Helical" evidence="1">
    <location>
        <begin position="6"/>
        <end position="23"/>
    </location>
</feature>
<name>A0ABP9A026_9FLAO</name>
<proteinExistence type="predicted"/>
<gene>
    <name evidence="2" type="ORF">GCM10023230_21490</name>
</gene>
<keyword evidence="1" id="KW-1133">Transmembrane helix</keyword>